<name>A0A316L1J5_9FLAO</name>
<keyword evidence="3 6" id="KW-0812">Transmembrane</keyword>
<evidence type="ECO:0000256" key="3">
    <source>
        <dbReference type="ARBA" id="ARBA00022692"/>
    </source>
</evidence>
<reference evidence="9 10" key="1">
    <citation type="submission" date="2018-05" db="EMBL/GenBank/DDBJ databases">
        <title>Complete genome sequence of Flagellimonas aquimarina ECD12 isolated from seaweed Ecklonia cava.</title>
        <authorList>
            <person name="Choi S."/>
            <person name="Seong C."/>
        </authorList>
    </citation>
    <scope>NUCLEOTIDE SEQUENCE [LARGE SCALE GENOMIC DNA]</scope>
    <source>
        <strain evidence="9 10">ECD12</strain>
    </source>
</reference>
<evidence type="ECO:0008006" key="11">
    <source>
        <dbReference type="Google" id="ProtNLM"/>
    </source>
</evidence>
<keyword evidence="4 6" id="KW-1133">Transmembrane helix</keyword>
<dbReference type="RefSeq" id="WP_109660324.1">
    <property type="nucleotide sequence ID" value="NZ_QGEG01000001.1"/>
</dbReference>
<evidence type="ECO:0000259" key="7">
    <source>
        <dbReference type="Pfam" id="PF02687"/>
    </source>
</evidence>
<evidence type="ECO:0000259" key="8">
    <source>
        <dbReference type="Pfam" id="PF12704"/>
    </source>
</evidence>
<dbReference type="InterPro" id="IPR050250">
    <property type="entry name" value="Macrolide_Exporter_MacB"/>
</dbReference>
<evidence type="ECO:0000256" key="5">
    <source>
        <dbReference type="ARBA" id="ARBA00023136"/>
    </source>
</evidence>
<dbReference type="PANTHER" id="PTHR30572:SF18">
    <property type="entry name" value="ABC-TYPE MACROLIDE FAMILY EXPORT SYSTEM PERMEASE COMPONENT 2"/>
    <property type="match status" value="1"/>
</dbReference>
<feature type="transmembrane region" description="Helical" evidence="6">
    <location>
        <begin position="752"/>
        <end position="775"/>
    </location>
</feature>
<dbReference type="Pfam" id="PF12704">
    <property type="entry name" value="MacB_PCD"/>
    <property type="match status" value="1"/>
</dbReference>
<evidence type="ECO:0000313" key="9">
    <source>
        <dbReference type="EMBL" id="PWL39954.1"/>
    </source>
</evidence>
<feature type="transmembrane region" description="Helical" evidence="6">
    <location>
        <begin position="423"/>
        <end position="443"/>
    </location>
</feature>
<dbReference type="OrthoDB" id="5933722at2"/>
<protein>
    <recommendedName>
        <fullName evidence="11">ABC transporter permease</fullName>
    </recommendedName>
</protein>
<evidence type="ECO:0000256" key="1">
    <source>
        <dbReference type="ARBA" id="ARBA00004651"/>
    </source>
</evidence>
<dbReference type="EMBL" id="QGEG01000001">
    <property type="protein sequence ID" value="PWL39954.1"/>
    <property type="molecule type" value="Genomic_DNA"/>
</dbReference>
<feature type="domain" description="ABC3 transporter permease C-terminal" evidence="7">
    <location>
        <begin position="670"/>
        <end position="778"/>
    </location>
</feature>
<evidence type="ECO:0000256" key="6">
    <source>
        <dbReference type="SAM" id="Phobius"/>
    </source>
</evidence>
<evidence type="ECO:0000256" key="4">
    <source>
        <dbReference type="ARBA" id="ARBA00022989"/>
    </source>
</evidence>
<keyword evidence="10" id="KW-1185">Reference proteome</keyword>
<comment type="caution">
    <text evidence="9">The sequence shown here is derived from an EMBL/GenBank/DDBJ whole genome shotgun (WGS) entry which is preliminary data.</text>
</comment>
<keyword evidence="2" id="KW-1003">Cell membrane</keyword>
<feature type="transmembrane region" description="Helical" evidence="6">
    <location>
        <begin position="718"/>
        <end position="737"/>
    </location>
</feature>
<proteinExistence type="predicted"/>
<dbReference type="AlphaFoldDB" id="A0A316L1J5"/>
<gene>
    <name evidence="9" type="ORF">DKG77_03755</name>
</gene>
<feature type="transmembrane region" description="Helical" evidence="6">
    <location>
        <begin position="329"/>
        <end position="355"/>
    </location>
</feature>
<feature type="transmembrane region" description="Helical" evidence="6">
    <location>
        <begin position="666"/>
        <end position="690"/>
    </location>
</feature>
<dbReference type="InterPro" id="IPR025857">
    <property type="entry name" value="MacB_PCD"/>
</dbReference>
<evidence type="ECO:0000256" key="2">
    <source>
        <dbReference type="ARBA" id="ARBA00022475"/>
    </source>
</evidence>
<dbReference type="Proteomes" id="UP000245762">
    <property type="component" value="Unassembled WGS sequence"/>
</dbReference>
<evidence type="ECO:0000313" key="10">
    <source>
        <dbReference type="Proteomes" id="UP000245762"/>
    </source>
</evidence>
<feature type="domain" description="ABC3 transporter permease C-terminal" evidence="7">
    <location>
        <begin position="288"/>
        <end position="403"/>
    </location>
</feature>
<dbReference type="PANTHER" id="PTHR30572">
    <property type="entry name" value="MEMBRANE COMPONENT OF TRANSPORTER-RELATED"/>
    <property type="match status" value="1"/>
</dbReference>
<dbReference type="InterPro" id="IPR003838">
    <property type="entry name" value="ABC3_permease_C"/>
</dbReference>
<dbReference type="Pfam" id="PF02687">
    <property type="entry name" value="FtsX"/>
    <property type="match status" value="2"/>
</dbReference>
<feature type="transmembrane region" description="Helical" evidence="6">
    <location>
        <begin position="285"/>
        <end position="308"/>
    </location>
</feature>
<keyword evidence="5 6" id="KW-0472">Membrane</keyword>
<dbReference type="GO" id="GO:0005886">
    <property type="term" value="C:plasma membrane"/>
    <property type="evidence" value="ECO:0007669"/>
    <property type="project" value="UniProtKB-SubCell"/>
</dbReference>
<feature type="domain" description="MacB-like periplasmic core" evidence="8">
    <location>
        <begin position="21"/>
        <end position="241"/>
    </location>
</feature>
<sequence>MIKNHIKIAWRNLIKNKSYFFINIFGLSLALTVSFLMLLWVHDEQSMDRFHENDDRLYLVKRTVPLEHGVLDVYDNSSYPLLRTATEQLPEIEKYLTIGHTFEDNLKVDNNDFRAAGTFANADLFYGFSFPVIQGDITQLDKKPEAIAISESLANRIWGQNWKSIAMGKSIEIMDNGDFTVEAVYKDFPSSSSIQNDFYYSFQKFLNDREWVNEWGSNGMQGVFLLKEGADSQLVSSKLNTLFQNNIKGENKEGCFLQKFSDSYLYGKFNEQAQVSGGRIEYVRIFTIAAFFLLIVSCINFVNLSTVYATKRSGEIGVRKVVGARKNALILQFLSETSIITSIAFVIAFVLAMLLLPSVSSFVDKTLQVDFTKPIFWVSILSVFICTTLFSGAYPAMVISSFKPVEALKGKSREKKSATSFRKGLVVLQFGLTILLIVAAIIVKLQVNYINGKDLGIAKDHIVSIHQDENLTEKYNALRNELIASNGIEDVTLVGPSPLDVRSSTSGVVWPGKAVEQENIEFSLLWTAHNFPEVFDVSMAEGSYYREGSKDTMNIVVNQKAIDLMGIQNPIGKTIQLWGKQRNIIGVLKDFHNRSLYEAIQPSVFLLDPNDAGMMFVKLEAKKTKEALASLQKAFNTVLPDVPLHYDFLDQSYAAKYKSEVLTGDLTYYFAFISILISCLGLFGLATFMAKQRTKEIGIRKVLGASVKSITALISKDFLKLVSLAILIASPLAYYFMDSWLEDFAYKITITWWVFAFAGILTVAIALSTIGFQAIKAALADPAKSLRTE</sequence>
<accession>A0A316L1J5</accession>
<comment type="subcellular location">
    <subcellularLocation>
        <location evidence="1">Cell membrane</location>
        <topology evidence="1">Multi-pass membrane protein</topology>
    </subcellularLocation>
</comment>
<feature type="transmembrane region" description="Helical" evidence="6">
    <location>
        <begin position="20"/>
        <end position="41"/>
    </location>
</feature>
<dbReference type="GO" id="GO:0022857">
    <property type="term" value="F:transmembrane transporter activity"/>
    <property type="evidence" value="ECO:0007669"/>
    <property type="project" value="TreeGrafter"/>
</dbReference>
<feature type="transmembrane region" description="Helical" evidence="6">
    <location>
        <begin position="375"/>
        <end position="402"/>
    </location>
</feature>
<organism evidence="9 10">
    <name type="scientific">Flagellimonas aquimarina</name>
    <dbReference type="NCBI Taxonomy" id="2201895"/>
    <lineage>
        <taxon>Bacteria</taxon>
        <taxon>Pseudomonadati</taxon>
        <taxon>Bacteroidota</taxon>
        <taxon>Flavobacteriia</taxon>
        <taxon>Flavobacteriales</taxon>
        <taxon>Flavobacteriaceae</taxon>
        <taxon>Flagellimonas</taxon>
    </lineage>
</organism>